<dbReference type="AlphaFoldDB" id="A0A165SZJ0"/>
<dbReference type="EMBL" id="LMCB01000159">
    <property type="protein sequence ID" value="KZL05088.1"/>
    <property type="molecule type" value="Genomic_DNA"/>
</dbReference>
<organism evidence="2 3">
    <name type="scientific">Pseudovibrio axinellae</name>
    <dbReference type="NCBI Taxonomy" id="989403"/>
    <lineage>
        <taxon>Bacteria</taxon>
        <taxon>Pseudomonadati</taxon>
        <taxon>Pseudomonadota</taxon>
        <taxon>Alphaproteobacteria</taxon>
        <taxon>Hyphomicrobiales</taxon>
        <taxon>Stappiaceae</taxon>
        <taxon>Pseudovibrio</taxon>
    </lineage>
</organism>
<sequence length="374" mass="41731">MRDEIVKRLYANIALGEDIGMAFEPMASAFQESMFCYKNISLNTLGSNHLTLLNTGDDMKADMLAAEDINPFLPLAKFIPLSSVVQTEHYINPDEIRDTAFYEKVFKKQGAFDRARSFILHRQGVEVAMASFAVTAEFGSTHTEQLDAALEAVRPHFQSAFSVALHLEKRRDHSTTQSFWLDRVPSAAFILNQGLHVALANEQAEALFQSSKSFFIDQRGEVSSRYNCRRKLLEDTISECRLTGKPLGPRVFSGGSVPNPFFVVMPIDVFAETPAYLLPFVRGPQPLLCIIMDPADQPLAELDSLRKYLGISLRDAKFVQFLVRGATVAETSDAMEMSYNTARNHMARIVKEVAVGSQNELVRLASDLGARIPR</sequence>
<dbReference type="InterPro" id="IPR000792">
    <property type="entry name" value="Tscrpt_reg_LuxR_C"/>
</dbReference>
<protein>
    <recommendedName>
        <fullName evidence="1">HTH luxR-type domain-containing protein</fullName>
    </recommendedName>
</protein>
<evidence type="ECO:0000259" key="1">
    <source>
        <dbReference type="SMART" id="SM00421"/>
    </source>
</evidence>
<dbReference type="GO" id="GO:0006355">
    <property type="term" value="P:regulation of DNA-templated transcription"/>
    <property type="evidence" value="ECO:0007669"/>
    <property type="project" value="InterPro"/>
</dbReference>
<dbReference type="STRING" id="989403.SAMN05421798_1114"/>
<name>A0A165SZJ0_9HYPH</name>
<dbReference type="InterPro" id="IPR036388">
    <property type="entry name" value="WH-like_DNA-bd_sf"/>
</dbReference>
<accession>A0A165SZJ0</accession>
<dbReference type="GO" id="GO:0003677">
    <property type="term" value="F:DNA binding"/>
    <property type="evidence" value="ECO:0007669"/>
    <property type="project" value="InterPro"/>
</dbReference>
<dbReference type="Gene3D" id="1.10.10.10">
    <property type="entry name" value="Winged helix-like DNA-binding domain superfamily/Winged helix DNA-binding domain"/>
    <property type="match status" value="1"/>
</dbReference>
<dbReference type="Proteomes" id="UP000076577">
    <property type="component" value="Unassembled WGS sequence"/>
</dbReference>
<dbReference type="InterPro" id="IPR016032">
    <property type="entry name" value="Sig_transdc_resp-reg_C-effctor"/>
</dbReference>
<feature type="domain" description="HTH luxR-type" evidence="1">
    <location>
        <begin position="308"/>
        <end position="365"/>
    </location>
</feature>
<comment type="caution">
    <text evidence="2">The sequence shown here is derived from an EMBL/GenBank/DDBJ whole genome shotgun (WGS) entry which is preliminary data.</text>
</comment>
<dbReference type="SUPFAM" id="SSF46894">
    <property type="entry name" value="C-terminal effector domain of the bipartite response regulators"/>
    <property type="match status" value="1"/>
</dbReference>
<gene>
    <name evidence="2" type="ORF">PsAD2_04443</name>
</gene>
<reference evidence="2 3" key="1">
    <citation type="journal article" date="2016" name="Front. Microbiol.">
        <title>Comparative Genomic Analysis Reveals a Diverse Repertoire of Genes Involved in Prokaryote-Eukaryote Interactions within the Pseudovibrio Genus.</title>
        <authorList>
            <person name="Romano S."/>
            <person name="Fernandez-Guerra A."/>
            <person name="Reen F.J."/>
            <person name="Glockner F.O."/>
            <person name="Crowley S.P."/>
            <person name="O'Sullivan O."/>
            <person name="Cotter P.D."/>
            <person name="Adams C."/>
            <person name="Dobson A.D."/>
            <person name="O'Gara F."/>
        </authorList>
    </citation>
    <scope>NUCLEOTIDE SEQUENCE [LARGE SCALE GENOMIC DNA]</scope>
    <source>
        <strain evidence="2 3">Ad2</strain>
    </source>
</reference>
<dbReference type="SMART" id="SM00421">
    <property type="entry name" value="HTH_LUXR"/>
    <property type="match status" value="1"/>
</dbReference>
<proteinExistence type="predicted"/>
<dbReference type="RefSeq" id="WP_208979575.1">
    <property type="nucleotide sequence ID" value="NZ_FOFM01000011.1"/>
</dbReference>
<keyword evidence="3" id="KW-1185">Reference proteome</keyword>
<dbReference type="PATRIC" id="fig|989403.3.peg.4872"/>
<evidence type="ECO:0000313" key="3">
    <source>
        <dbReference type="Proteomes" id="UP000076577"/>
    </source>
</evidence>
<evidence type="ECO:0000313" key="2">
    <source>
        <dbReference type="EMBL" id="KZL05088.1"/>
    </source>
</evidence>